<dbReference type="EMBL" id="WITC01000128">
    <property type="protein sequence ID" value="MQX19013.1"/>
    <property type="molecule type" value="Genomic_DNA"/>
</dbReference>
<reference evidence="2 3" key="1">
    <citation type="journal article" date="2013" name="Genome Biol.">
        <title>Comparative genomics of the core and accessory genomes of 48 Sinorhizobium strains comprising five genospecies.</title>
        <authorList>
            <person name="Sugawara M."/>
            <person name="Epstein B."/>
            <person name="Badgley B.D."/>
            <person name="Unno T."/>
            <person name="Xu L."/>
            <person name="Reese J."/>
            <person name="Gyaneshwar P."/>
            <person name="Denny R."/>
            <person name="Mudge J."/>
            <person name="Bharti A.K."/>
            <person name="Farmer A.D."/>
            <person name="May G.D."/>
            <person name="Woodward J.E."/>
            <person name="Medigue C."/>
            <person name="Vallenet D."/>
            <person name="Lajus A."/>
            <person name="Rouy Z."/>
            <person name="Martinez-Vaz B."/>
            <person name="Tiffin P."/>
            <person name="Young N.D."/>
            <person name="Sadowsky M.J."/>
        </authorList>
    </citation>
    <scope>NUCLEOTIDE SEQUENCE [LARGE SCALE GENOMIC DNA]</scope>
    <source>
        <strain evidence="2 3">USDA4894</strain>
    </source>
</reference>
<dbReference type="EMBL" id="WITC01000127">
    <property type="protein sequence ID" value="MQX18980.1"/>
    <property type="molecule type" value="Genomic_DNA"/>
</dbReference>
<sequence>MLPIAFLEHESPGRVRLKVPSKRGDASFFQGVARDLADNGVIAELKTNHQTGSITIWHSSDIDALRDDAAARRIFELRAERPGTLSNRAVVRALKPVGHTGLLKAAGAGLLGFGLLQVLRRRTLGPASEFFWHSYAAHRLLGSPMLSSALGGIGLLQLMRGRVLGSASGLLFYAVVVHSLVHAVEKERERAE</sequence>
<dbReference type="AlphaFoldDB" id="A0A6N7LMA9"/>
<proteinExistence type="predicted"/>
<evidence type="ECO:0000313" key="1">
    <source>
        <dbReference type="EMBL" id="MQX18980.1"/>
    </source>
</evidence>
<evidence type="ECO:0000313" key="3">
    <source>
        <dbReference type="Proteomes" id="UP000439983"/>
    </source>
</evidence>
<keyword evidence="3" id="KW-1185">Reference proteome</keyword>
<gene>
    <name evidence="1" type="ORF">GHK62_30875</name>
    <name evidence="2" type="ORF">GHK62_31085</name>
</gene>
<name>A0A6N7LMA9_SINTE</name>
<protein>
    <submittedName>
        <fullName evidence="2">Uncharacterized protein</fullName>
    </submittedName>
</protein>
<accession>A0A6N7LMA9</accession>
<dbReference type="Proteomes" id="UP000439983">
    <property type="component" value="Unassembled WGS sequence"/>
</dbReference>
<organism evidence="2 3">
    <name type="scientific">Sinorhizobium terangae</name>
    <dbReference type="NCBI Taxonomy" id="110322"/>
    <lineage>
        <taxon>Bacteria</taxon>
        <taxon>Pseudomonadati</taxon>
        <taxon>Pseudomonadota</taxon>
        <taxon>Alphaproteobacteria</taxon>
        <taxon>Hyphomicrobiales</taxon>
        <taxon>Rhizobiaceae</taxon>
        <taxon>Sinorhizobium/Ensifer group</taxon>
        <taxon>Sinorhizobium</taxon>
    </lineage>
</organism>
<comment type="caution">
    <text evidence="2">The sequence shown here is derived from an EMBL/GenBank/DDBJ whole genome shotgun (WGS) entry which is preliminary data.</text>
</comment>
<dbReference type="RefSeq" id="WP_153442800.1">
    <property type="nucleotide sequence ID" value="NZ_CP121659.1"/>
</dbReference>
<dbReference type="OrthoDB" id="8419611at2"/>
<evidence type="ECO:0000313" key="2">
    <source>
        <dbReference type="EMBL" id="MQX19013.1"/>
    </source>
</evidence>